<dbReference type="InterPro" id="IPR001509">
    <property type="entry name" value="Epimerase_deHydtase"/>
</dbReference>
<dbReference type="STRING" id="83656.B1H18_30925"/>
<dbReference type="Proteomes" id="UP000190539">
    <property type="component" value="Unassembled WGS sequence"/>
</dbReference>
<protein>
    <submittedName>
        <fullName evidence="2">3-beta hydroxysteroid dehydrogenase</fullName>
    </submittedName>
</protein>
<evidence type="ECO:0000313" key="3">
    <source>
        <dbReference type="Proteomes" id="UP000190539"/>
    </source>
</evidence>
<accession>A0A1V4A024</accession>
<dbReference type="InterPro" id="IPR036291">
    <property type="entry name" value="NAD(P)-bd_dom_sf"/>
</dbReference>
<evidence type="ECO:0000259" key="1">
    <source>
        <dbReference type="Pfam" id="PF01370"/>
    </source>
</evidence>
<feature type="domain" description="NAD-dependent epimerase/dehydratase" evidence="1">
    <location>
        <begin position="3"/>
        <end position="211"/>
    </location>
</feature>
<dbReference type="GO" id="GO:0004029">
    <property type="term" value="F:aldehyde dehydrogenase (NAD+) activity"/>
    <property type="evidence" value="ECO:0007669"/>
    <property type="project" value="TreeGrafter"/>
</dbReference>
<organism evidence="2 3">
    <name type="scientific">Streptomyces tsukubensis</name>
    <dbReference type="NCBI Taxonomy" id="83656"/>
    <lineage>
        <taxon>Bacteria</taxon>
        <taxon>Bacillati</taxon>
        <taxon>Actinomycetota</taxon>
        <taxon>Actinomycetes</taxon>
        <taxon>Kitasatosporales</taxon>
        <taxon>Streptomycetaceae</taxon>
        <taxon>Streptomyces</taxon>
    </lineage>
</organism>
<sequence length="297" mass="30524">MRVFVTGATGWIGSATVDELLGAGHDVIGLARSDASAAALESKGATPLRGGLDDLDVLRRGASDADAVVHLANKHDWGNPAESDRAERAAVEVMADALVGTDAPFVVANGLSGIVEGRAALESDASPEVGPDASRGGSENLALDYIARGVRTVIVRFAPSVHGAGDWGFVAFLRDAAKKRGVSGYIGDGSVEWSAVHRADAARLIRAGVEQAPAGTRMHAVAEESVTTRAIAEALGKALDLPVVSVTAEDAGEHFGFVSGFFATPMAASSARTRELLDWKPTGPTLVEDILAGAYSG</sequence>
<proteinExistence type="predicted"/>
<name>A0A1V4A024_9ACTN</name>
<reference evidence="2 3" key="1">
    <citation type="submission" date="2017-02" db="EMBL/GenBank/DDBJ databases">
        <title>Draft Genome Sequence of Streptomyces tsukubaensis F601, a Producer of the immunosuppressant tacrolimus FK506.</title>
        <authorList>
            <person name="Zong G."/>
            <person name="Zhong C."/>
            <person name="Fu J."/>
            <person name="Qin R."/>
            <person name="Cao G."/>
        </authorList>
    </citation>
    <scope>NUCLEOTIDE SEQUENCE [LARGE SCALE GENOMIC DNA]</scope>
    <source>
        <strain evidence="2 3">F601</strain>
    </source>
</reference>
<dbReference type="OrthoDB" id="9787292at2"/>
<dbReference type="SUPFAM" id="SSF51735">
    <property type="entry name" value="NAD(P)-binding Rossmann-fold domains"/>
    <property type="match status" value="1"/>
</dbReference>
<dbReference type="EMBL" id="MVFC01000042">
    <property type="protein sequence ID" value="OON72134.1"/>
    <property type="molecule type" value="Genomic_DNA"/>
</dbReference>
<gene>
    <name evidence="2" type="ORF">B1H18_30925</name>
</gene>
<comment type="caution">
    <text evidence="2">The sequence shown here is derived from an EMBL/GenBank/DDBJ whole genome shotgun (WGS) entry which is preliminary data.</text>
</comment>
<keyword evidence="3" id="KW-1185">Reference proteome</keyword>
<dbReference type="InterPro" id="IPR051783">
    <property type="entry name" value="NAD(P)-dependent_oxidoreduct"/>
</dbReference>
<dbReference type="AlphaFoldDB" id="A0A1V4A024"/>
<dbReference type="PANTHER" id="PTHR48079:SF9">
    <property type="entry name" value="PUTATIVE-RELATED"/>
    <property type="match status" value="1"/>
</dbReference>
<evidence type="ECO:0000313" key="2">
    <source>
        <dbReference type="EMBL" id="OON72134.1"/>
    </source>
</evidence>
<dbReference type="Gene3D" id="3.40.50.720">
    <property type="entry name" value="NAD(P)-binding Rossmann-like Domain"/>
    <property type="match status" value="1"/>
</dbReference>
<dbReference type="GO" id="GO:0005737">
    <property type="term" value="C:cytoplasm"/>
    <property type="evidence" value="ECO:0007669"/>
    <property type="project" value="TreeGrafter"/>
</dbReference>
<dbReference type="CDD" id="cd05262">
    <property type="entry name" value="SDR_a7"/>
    <property type="match status" value="1"/>
</dbReference>
<dbReference type="RefSeq" id="WP_077973795.1">
    <property type="nucleotide sequence ID" value="NZ_CP045178.1"/>
</dbReference>
<dbReference type="Pfam" id="PF01370">
    <property type="entry name" value="Epimerase"/>
    <property type="match status" value="1"/>
</dbReference>
<dbReference type="PANTHER" id="PTHR48079">
    <property type="entry name" value="PROTEIN YEEZ"/>
    <property type="match status" value="1"/>
</dbReference>